<dbReference type="GO" id="GO:0005524">
    <property type="term" value="F:ATP binding"/>
    <property type="evidence" value="ECO:0007669"/>
    <property type="project" value="UniProtKB-UniRule"/>
</dbReference>
<dbReference type="InterPro" id="IPR010923">
    <property type="entry name" value="T(6)A37_SUA5"/>
</dbReference>
<evidence type="ECO:0000256" key="4">
    <source>
        <dbReference type="ARBA" id="ARBA00015492"/>
    </source>
</evidence>
<feature type="domain" description="YrdC-like" evidence="16">
    <location>
        <begin position="20"/>
        <end position="206"/>
    </location>
</feature>
<evidence type="ECO:0000256" key="3">
    <source>
        <dbReference type="ARBA" id="ARBA00012584"/>
    </source>
</evidence>
<keyword evidence="6 13" id="KW-0808">Transferase</keyword>
<dbReference type="InterPro" id="IPR017945">
    <property type="entry name" value="DHBP_synth_RibB-like_a/b_dom"/>
</dbReference>
<dbReference type="PIRSF" id="PIRSF004930">
    <property type="entry name" value="Tln_factor_SUA5"/>
    <property type="match status" value="1"/>
</dbReference>
<evidence type="ECO:0000313" key="18">
    <source>
        <dbReference type="Proteomes" id="UP000294813"/>
    </source>
</evidence>
<dbReference type="GO" id="GO:0000049">
    <property type="term" value="F:tRNA binding"/>
    <property type="evidence" value="ECO:0007669"/>
    <property type="project" value="TreeGrafter"/>
</dbReference>
<feature type="binding site" evidence="14">
    <location>
        <position position="65"/>
    </location>
    <ligand>
        <name>ATP</name>
        <dbReference type="ChEBI" id="CHEBI:30616"/>
    </ligand>
</feature>
<gene>
    <name evidence="17" type="ORF">EDD73_106103</name>
</gene>
<evidence type="ECO:0000259" key="16">
    <source>
        <dbReference type="PROSITE" id="PS51163"/>
    </source>
</evidence>
<evidence type="ECO:0000256" key="15">
    <source>
        <dbReference type="SAM" id="MobiDB-lite"/>
    </source>
</evidence>
<evidence type="ECO:0000256" key="2">
    <source>
        <dbReference type="ARBA" id="ARBA00007663"/>
    </source>
</evidence>
<reference evidence="17 18" key="1">
    <citation type="submission" date="2019-03" db="EMBL/GenBank/DDBJ databases">
        <title>Genomic Encyclopedia of Type Strains, Phase IV (KMG-IV): sequencing the most valuable type-strain genomes for metagenomic binning, comparative biology and taxonomic classification.</title>
        <authorList>
            <person name="Goeker M."/>
        </authorList>
    </citation>
    <scope>NUCLEOTIDE SEQUENCE [LARGE SCALE GENOMIC DNA]</scope>
    <source>
        <strain evidence="17 18">DSM 11170</strain>
    </source>
</reference>
<dbReference type="GO" id="GO:0061710">
    <property type="term" value="F:L-threonylcarbamoyladenylate synthase"/>
    <property type="evidence" value="ECO:0007669"/>
    <property type="project" value="UniProtKB-EC"/>
</dbReference>
<accession>A0A4R2RR07</accession>
<feature type="binding site" evidence="14">
    <location>
        <position position="202"/>
    </location>
    <ligand>
        <name>ATP</name>
        <dbReference type="ChEBI" id="CHEBI:30616"/>
    </ligand>
</feature>
<dbReference type="GO" id="GO:0008033">
    <property type="term" value="P:tRNA processing"/>
    <property type="evidence" value="ECO:0007669"/>
    <property type="project" value="UniProtKB-KW"/>
</dbReference>
<feature type="binding site" evidence="14">
    <location>
        <position position="128"/>
    </location>
    <ligand>
        <name>L-threonine</name>
        <dbReference type="ChEBI" id="CHEBI:57926"/>
    </ligand>
</feature>
<dbReference type="InterPro" id="IPR006070">
    <property type="entry name" value="Sua5-like_dom"/>
</dbReference>
<sequence length="389" mass="40439">MKDTRQWQVDPQQATTEAVAEAVVPAAAILRQGGLVAFPTETVYGVGANALDAQAVQAIFAAKGRPADNPLIVHIADWAALTPLITGLPPLAKRLAECFWPGPLTLILPASPLVPAEVTAGLPTVAVRWPAHPVAEALIRAAGVPVAAPSANRSGKPSPTDAVHVLEDLGGRIDGIVDGGPCAVGVESTVLDVTVDPPAILRPGGITADMLRPLLPGGRLQGEGVSEQERAGEPVGDPVGEAPRAPGMKYTHYAPSADVFLLPGPWEAQVALLRRTIAAPPAGGTLGLLISEETLRELGDLLVRPESAEGVLYRSGHLIVGIVGRRGQLTTVAKKLFRALRAFDHTDAAMIVAETYPAEGIGAALMNRLCKSAGGRVWPAGNPAYNVRR</sequence>
<comment type="subcellular location">
    <subcellularLocation>
        <location evidence="1 13">Cytoplasm</location>
    </subcellularLocation>
</comment>
<comment type="similarity">
    <text evidence="2 13">Belongs to the SUA5 family.</text>
</comment>
<organism evidence="17 18">
    <name type="scientific">Heliophilum fasciatum</name>
    <dbReference type="NCBI Taxonomy" id="35700"/>
    <lineage>
        <taxon>Bacteria</taxon>
        <taxon>Bacillati</taxon>
        <taxon>Bacillota</taxon>
        <taxon>Clostridia</taxon>
        <taxon>Eubacteriales</taxon>
        <taxon>Heliobacteriaceae</taxon>
        <taxon>Heliophilum</taxon>
    </lineage>
</organism>
<dbReference type="PANTHER" id="PTHR17490:SF16">
    <property type="entry name" value="THREONYLCARBAMOYL-AMP SYNTHASE"/>
    <property type="match status" value="1"/>
</dbReference>
<dbReference type="FunFam" id="3.90.870.10:FF:000008">
    <property type="entry name" value="Threonylcarbamoyl-AMP synthase"/>
    <property type="match status" value="1"/>
</dbReference>
<dbReference type="Gene3D" id="3.90.870.10">
    <property type="entry name" value="DHBP synthase"/>
    <property type="match status" value="1"/>
</dbReference>
<dbReference type="NCBIfam" id="TIGR00057">
    <property type="entry name" value="L-threonylcarbamoyladenylate synthase"/>
    <property type="match status" value="1"/>
</dbReference>
<evidence type="ECO:0000256" key="7">
    <source>
        <dbReference type="ARBA" id="ARBA00022694"/>
    </source>
</evidence>
<evidence type="ECO:0000313" key="17">
    <source>
        <dbReference type="EMBL" id="TCP65219.1"/>
    </source>
</evidence>
<name>A0A4R2RR07_9FIRM</name>
<comment type="function">
    <text evidence="13">Required for the formation of a threonylcarbamoyl group on adenosine at position 37 (t(6)A37) in tRNAs that read codons beginning with adenine.</text>
</comment>
<dbReference type="GO" id="GO:0006450">
    <property type="term" value="P:regulation of translational fidelity"/>
    <property type="evidence" value="ECO:0007669"/>
    <property type="project" value="TreeGrafter"/>
</dbReference>
<feature type="binding site" evidence="14">
    <location>
        <position position="188"/>
    </location>
    <ligand>
        <name>L-threonine</name>
        <dbReference type="ChEBI" id="CHEBI:57926"/>
    </ligand>
</feature>
<keyword evidence="7 13" id="KW-0819">tRNA processing</keyword>
<evidence type="ECO:0000256" key="8">
    <source>
        <dbReference type="ARBA" id="ARBA00022695"/>
    </source>
</evidence>
<feature type="binding site" evidence="14">
    <location>
        <position position="148"/>
    </location>
    <ligand>
        <name>L-threonine</name>
        <dbReference type="ChEBI" id="CHEBI:57926"/>
    </ligand>
</feature>
<feature type="binding site" evidence="14">
    <location>
        <position position="158"/>
    </location>
    <ligand>
        <name>ATP</name>
        <dbReference type="ChEBI" id="CHEBI:30616"/>
    </ligand>
</feature>
<dbReference type="InterPro" id="IPR050156">
    <property type="entry name" value="TC-AMP_synthase_SUA5"/>
</dbReference>
<evidence type="ECO:0000256" key="13">
    <source>
        <dbReference type="PIRNR" id="PIRNR004930"/>
    </source>
</evidence>
<feature type="binding site" evidence="14">
    <location>
        <position position="253"/>
    </location>
    <ligand>
        <name>ATP</name>
        <dbReference type="ChEBI" id="CHEBI:30616"/>
    </ligand>
</feature>
<feature type="binding site" evidence="14">
    <location>
        <position position="74"/>
    </location>
    <ligand>
        <name>L-threonine</name>
        <dbReference type="ChEBI" id="CHEBI:57926"/>
    </ligand>
</feature>
<dbReference type="PANTHER" id="PTHR17490">
    <property type="entry name" value="SUA5"/>
    <property type="match status" value="1"/>
</dbReference>
<protein>
    <recommendedName>
        <fullName evidence="4 13">Threonylcarbamoyl-AMP synthase</fullName>
        <shortName evidence="13">TC-AMP synthase</shortName>
        <ecNumber evidence="3 13">2.7.7.87</ecNumber>
    </recommendedName>
    <alternativeName>
        <fullName evidence="11 13">L-threonylcarbamoyladenylate synthase</fullName>
    </alternativeName>
</protein>
<keyword evidence="18" id="KW-1185">Reference proteome</keyword>
<comment type="catalytic activity">
    <reaction evidence="12 13">
        <text>L-threonine + hydrogencarbonate + ATP = L-threonylcarbamoyladenylate + diphosphate + H2O</text>
        <dbReference type="Rhea" id="RHEA:36407"/>
        <dbReference type="ChEBI" id="CHEBI:15377"/>
        <dbReference type="ChEBI" id="CHEBI:17544"/>
        <dbReference type="ChEBI" id="CHEBI:30616"/>
        <dbReference type="ChEBI" id="CHEBI:33019"/>
        <dbReference type="ChEBI" id="CHEBI:57926"/>
        <dbReference type="ChEBI" id="CHEBI:73682"/>
        <dbReference type="EC" id="2.7.7.87"/>
    </reaction>
</comment>
<evidence type="ECO:0000256" key="6">
    <source>
        <dbReference type="ARBA" id="ARBA00022679"/>
    </source>
</evidence>
<keyword evidence="9 13" id="KW-0547">Nucleotide-binding</keyword>
<feature type="binding site" evidence="14">
    <location>
        <position position="42"/>
    </location>
    <ligand>
        <name>L-threonine</name>
        <dbReference type="ChEBI" id="CHEBI:57926"/>
    </ligand>
</feature>
<feature type="binding site" evidence="14">
    <location>
        <position position="124"/>
    </location>
    <ligand>
        <name>ATP</name>
        <dbReference type="ChEBI" id="CHEBI:30616"/>
    </ligand>
</feature>
<keyword evidence="10 13" id="KW-0067">ATP-binding</keyword>
<dbReference type="PROSITE" id="PS51163">
    <property type="entry name" value="YRDC"/>
    <property type="match status" value="1"/>
</dbReference>
<keyword evidence="8 13" id="KW-0548">Nucleotidyltransferase</keyword>
<feature type="region of interest" description="Disordered" evidence="15">
    <location>
        <begin position="219"/>
        <end position="244"/>
    </location>
</feature>
<dbReference type="InterPro" id="IPR038385">
    <property type="entry name" value="Sua5/YwlC_C"/>
</dbReference>
<dbReference type="Proteomes" id="UP000294813">
    <property type="component" value="Unassembled WGS sequence"/>
</dbReference>
<evidence type="ECO:0000256" key="1">
    <source>
        <dbReference type="ARBA" id="ARBA00004496"/>
    </source>
</evidence>
<dbReference type="Pfam" id="PF01300">
    <property type="entry name" value="Sua5_yciO_yrdC"/>
    <property type="match status" value="1"/>
</dbReference>
<dbReference type="RefSeq" id="WP_243116796.1">
    <property type="nucleotide sequence ID" value="NZ_JAOQNU010000006.1"/>
</dbReference>
<evidence type="ECO:0000256" key="5">
    <source>
        <dbReference type="ARBA" id="ARBA00022490"/>
    </source>
</evidence>
<feature type="binding site" evidence="14">
    <location>
        <position position="150"/>
    </location>
    <ligand>
        <name>ATP</name>
        <dbReference type="ChEBI" id="CHEBI:30616"/>
    </ligand>
</feature>
<feature type="binding site" evidence="14">
    <location>
        <position position="69"/>
    </location>
    <ligand>
        <name>ATP</name>
        <dbReference type="ChEBI" id="CHEBI:30616"/>
    </ligand>
</feature>
<dbReference type="EMBL" id="SLXT01000006">
    <property type="protein sequence ID" value="TCP65219.1"/>
    <property type="molecule type" value="Genomic_DNA"/>
</dbReference>
<comment type="caution">
    <text evidence="17">The sequence shown here is derived from an EMBL/GenBank/DDBJ whole genome shotgun (WGS) entry which is preliminary data.</text>
</comment>
<dbReference type="AlphaFoldDB" id="A0A4R2RR07"/>
<evidence type="ECO:0000256" key="14">
    <source>
        <dbReference type="PIRSR" id="PIRSR004930-1"/>
    </source>
</evidence>
<dbReference type="Pfam" id="PF03481">
    <property type="entry name" value="Sua5_C"/>
    <property type="match status" value="1"/>
</dbReference>
<evidence type="ECO:0000256" key="12">
    <source>
        <dbReference type="ARBA" id="ARBA00048366"/>
    </source>
</evidence>
<dbReference type="EC" id="2.7.7.87" evidence="3 13"/>
<evidence type="ECO:0000256" key="9">
    <source>
        <dbReference type="ARBA" id="ARBA00022741"/>
    </source>
</evidence>
<evidence type="ECO:0000256" key="11">
    <source>
        <dbReference type="ARBA" id="ARBA00029774"/>
    </source>
</evidence>
<dbReference type="Gene3D" id="3.40.50.11030">
    <property type="entry name" value="Threonylcarbamoyl-AMP synthase, C-terminal domain"/>
    <property type="match status" value="1"/>
</dbReference>
<dbReference type="InterPro" id="IPR005145">
    <property type="entry name" value="Sua5_C"/>
</dbReference>
<dbReference type="GO" id="GO:0003725">
    <property type="term" value="F:double-stranded RNA binding"/>
    <property type="evidence" value="ECO:0007669"/>
    <property type="project" value="UniProtKB-UniRule"/>
</dbReference>
<keyword evidence="5 13" id="KW-0963">Cytoplasm</keyword>
<dbReference type="SUPFAM" id="SSF55821">
    <property type="entry name" value="YrdC/RibB"/>
    <property type="match status" value="1"/>
</dbReference>
<proteinExistence type="inferred from homology"/>
<evidence type="ECO:0000256" key="10">
    <source>
        <dbReference type="ARBA" id="ARBA00022840"/>
    </source>
</evidence>
<dbReference type="GO" id="GO:0005737">
    <property type="term" value="C:cytoplasm"/>
    <property type="evidence" value="ECO:0007669"/>
    <property type="project" value="UniProtKB-SubCell"/>
</dbReference>